<dbReference type="EMBL" id="JBHUMZ010000024">
    <property type="protein sequence ID" value="MFD2639409.1"/>
    <property type="molecule type" value="Genomic_DNA"/>
</dbReference>
<proteinExistence type="predicted"/>
<dbReference type="Proteomes" id="UP001597452">
    <property type="component" value="Unassembled WGS sequence"/>
</dbReference>
<feature type="region of interest" description="Disordered" evidence="1">
    <location>
        <begin position="19"/>
        <end position="46"/>
    </location>
</feature>
<dbReference type="InterPro" id="IPR020481">
    <property type="entry name" value="Intracell_prot_inh_BsuPI"/>
</dbReference>
<evidence type="ECO:0000259" key="3">
    <source>
        <dbReference type="Pfam" id="PF10648"/>
    </source>
</evidence>
<dbReference type="PROSITE" id="PS51257">
    <property type="entry name" value="PROKAR_LIPOPROTEIN"/>
    <property type="match status" value="1"/>
</dbReference>
<dbReference type="InterPro" id="IPR038144">
    <property type="entry name" value="IPI"/>
</dbReference>
<organism evidence="5 6">
    <name type="scientific">Piscibacillus salipiscarius</name>
    <dbReference type="NCBI Taxonomy" id="299480"/>
    <lineage>
        <taxon>Bacteria</taxon>
        <taxon>Bacillati</taxon>
        <taxon>Bacillota</taxon>
        <taxon>Bacilli</taxon>
        <taxon>Bacillales</taxon>
        <taxon>Bacillaceae</taxon>
        <taxon>Piscibacillus</taxon>
    </lineage>
</organism>
<dbReference type="Gene3D" id="2.60.40.2360">
    <property type="entry name" value="Intracellular proteinase inhibitor BsuPI"/>
    <property type="match status" value="1"/>
</dbReference>
<dbReference type="Pfam" id="PF12690">
    <property type="entry name" value="BsuPI"/>
    <property type="match status" value="1"/>
</dbReference>
<evidence type="ECO:0000256" key="1">
    <source>
        <dbReference type="SAM" id="MobiDB-lite"/>
    </source>
</evidence>
<evidence type="ECO:0000313" key="5">
    <source>
        <dbReference type="EMBL" id="MFD2639409.1"/>
    </source>
</evidence>
<feature type="chain" id="PRO_5047463178" description="Immunoglobulin-like domain of spore germination" evidence="2">
    <location>
        <begin position="22"/>
        <end position="288"/>
    </location>
</feature>
<feature type="domain" description="Intracellular proteinase inhibitor BsuPI" evidence="4">
    <location>
        <begin position="52"/>
        <end position="153"/>
    </location>
</feature>
<feature type="domain" description="Bacterial spore germination immunoglobulin-like" evidence="3">
    <location>
        <begin position="201"/>
        <end position="264"/>
    </location>
</feature>
<comment type="caution">
    <text evidence="5">The sequence shown here is derived from an EMBL/GenBank/DDBJ whole genome shotgun (WGS) entry which is preliminary data.</text>
</comment>
<keyword evidence="2" id="KW-0732">Signal</keyword>
<dbReference type="InterPro" id="IPR018911">
    <property type="entry name" value="Gmad2_Ig-like_dom"/>
</dbReference>
<protein>
    <recommendedName>
        <fullName evidence="7">Immunoglobulin-like domain of spore germination</fullName>
    </recommendedName>
</protein>
<keyword evidence="6" id="KW-1185">Reference proteome</keyword>
<evidence type="ECO:0000313" key="6">
    <source>
        <dbReference type="Proteomes" id="UP001597452"/>
    </source>
</evidence>
<accession>A0ABW5QBP4</accession>
<dbReference type="Pfam" id="PF10648">
    <property type="entry name" value="Gmad2"/>
    <property type="match status" value="1"/>
</dbReference>
<evidence type="ECO:0008006" key="7">
    <source>
        <dbReference type="Google" id="ProtNLM"/>
    </source>
</evidence>
<dbReference type="RefSeq" id="WP_377329300.1">
    <property type="nucleotide sequence ID" value="NZ_JBHUMZ010000024.1"/>
</dbReference>
<feature type="signal peptide" evidence="2">
    <location>
        <begin position="1"/>
        <end position="21"/>
    </location>
</feature>
<sequence>MKRLLPFVLLMVLMACGTTQGNPESGGEPNEEEEQMNDGSNSNDSEMVHDELEFTSEVEPKSNEVLFKMELTNHTENTVKLSFSSGQKYEIVVSDPESGEQVYKFSEGMMFTQAIEEKELEPGESLTWEQTWDYKQNGKRVEAKEYQVTIELLPMTIDNEKPKAGLFTQEQTITVPSNNGEQAQKDENFHFRKVQVEGEGGQYQVKGEARVFNGSFRYNVEDGHNILIKEETVNTNGEPGWGPFSFDVSVKEEDLPKSGVLTLILYVDGPKTGEPKGQHFVTLENFNP</sequence>
<name>A0ABW5QBP4_9BACI</name>
<evidence type="ECO:0000256" key="2">
    <source>
        <dbReference type="SAM" id="SignalP"/>
    </source>
</evidence>
<reference evidence="6" key="1">
    <citation type="journal article" date="2019" name="Int. J. Syst. Evol. Microbiol.">
        <title>The Global Catalogue of Microorganisms (GCM) 10K type strain sequencing project: providing services to taxonomists for standard genome sequencing and annotation.</title>
        <authorList>
            <consortium name="The Broad Institute Genomics Platform"/>
            <consortium name="The Broad Institute Genome Sequencing Center for Infectious Disease"/>
            <person name="Wu L."/>
            <person name="Ma J."/>
        </authorList>
    </citation>
    <scope>NUCLEOTIDE SEQUENCE [LARGE SCALE GENOMIC DNA]</scope>
    <source>
        <strain evidence="6">TISTR 1571</strain>
    </source>
</reference>
<gene>
    <name evidence="5" type="ORF">ACFSW4_11065</name>
</gene>
<evidence type="ECO:0000259" key="4">
    <source>
        <dbReference type="Pfam" id="PF12690"/>
    </source>
</evidence>